<dbReference type="Proteomes" id="UP000050786">
    <property type="component" value="Unassembled WGS sequence"/>
</dbReference>
<keyword evidence="2" id="KW-1185">Reference proteome</keyword>
<evidence type="ECO:0000313" key="1">
    <source>
        <dbReference type="EMBL" id="CUH44951.1"/>
    </source>
</evidence>
<dbReference type="EMBL" id="CYPS01000062">
    <property type="protein sequence ID" value="CUH44951.1"/>
    <property type="molecule type" value="Genomic_DNA"/>
</dbReference>
<evidence type="ECO:0000313" key="2">
    <source>
        <dbReference type="Proteomes" id="UP000050786"/>
    </source>
</evidence>
<dbReference type="AlphaFoldDB" id="A0A0P1E9J7"/>
<gene>
    <name evidence="1" type="ORF">RUM4293_03860</name>
</gene>
<reference evidence="2" key="1">
    <citation type="submission" date="2015-09" db="EMBL/GenBank/DDBJ databases">
        <authorList>
            <person name="Rodrigo-Torres L."/>
            <person name="Arahal D.R."/>
        </authorList>
    </citation>
    <scope>NUCLEOTIDE SEQUENCE [LARGE SCALE GENOMIC DNA]</scope>
    <source>
        <strain evidence="2">CECT 4293</strain>
    </source>
</reference>
<protein>
    <submittedName>
        <fullName evidence="1">Uncharacterized protein</fullName>
    </submittedName>
</protein>
<name>A0A0P1E9J7_9RHOB</name>
<proteinExistence type="predicted"/>
<accession>A0A0P1E9J7</accession>
<sequence>MNATFVYQYLTKVNPGPELDSLILRAGFVLIACDLMQFDPEFYCAGGSFEQGQNPVPTYLNHSAVVLCARCLKQRNQCFQFIIGIQLILAHEPGVSYDISEQYCAKPLSNWNVRNCRTHKCYSFFGFVADP</sequence>
<organism evidence="1 2">
    <name type="scientific">Ruegeria atlantica</name>
    <dbReference type="NCBI Taxonomy" id="81569"/>
    <lineage>
        <taxon>Bacteria</taxon>
        <taxon>Pseudomonadati</taxon>
        <taxon>Pseudomonadota</taxon>
        <taxon>Alphaproteobacteria</taxon>
        <taxon>Rhodobacterales</taxon>
        <taxon>Roseobacteraceae</taxon>
        <taxon>Ruegeria</taxon>
    </lineage>
</organism>